<protein>
    <submittedName>
        <fullName evidence="2">Uncharacterized protein</fullName>
    </submittedName>
</protein>
<organism evidence="2 3">
    <name type="scientific">Anolis carolinensis</name>
    <name type="common">Green anole</name>
    <name type="synonym">American chameleon</name>
    <dbReference type="NCBI Taxonomy" id="28377"/>
    <lineage>
        <taxon>Eukaryota</taxon>
        <taxon>Metazoa</taxon>
        <taxon>Chordata</taxon>
        <taxon>Craniata</taxon>
        <taxon>Vertebrata</taxon>
        <taxon>Euteleostomi</taxon>
        <taxon>Lepidosauria</taxon>
        <taxon>Squamata</taxon>
        <taxon>Bifurcata</taxon>
        <taxon>Unidentata</taxon>
        <taxon>Episquamata</taxon>
        <taxon>Toxicofera</taxon>
        <taxon>Iguania</taxon>
        <taxon>Dactyloidae</taxon>
        <taxon>Anolis</taxon>
    </lineage>
</organism>
<feature type="signal peptide" evidence="1">
    <location>
        <begin position="1"/>
        <end position="25"/>
    </location>
</feature>
<sequence>MGNRLPCPVLHLLFYHLSLPFSAQACWCLTKLQIPEFHIDGTYIRKRSWA</sequence>
<name>A0A803SR72_ANOCA</name>
<accession>A0A803SR72</accession>
<dbReference type="PROSITE" id="PS51257">
    <property type="entry name" value="PROKAR_LIPOPROTEIN"/>
    <property type="match status" value="1"/>
</dbReference>
<proteinExistence type="predicted"/>
<evidence type="ECO:0000313" key="3">
    <source>
        <dbReference type="Proteomes" id="UP000001646"/>
    </source>
</evidence>
<feature type="chain" id="PRO_5033052577" evidence="1">
    <location>
        <begin position="26"/>
        <end position="50"/>
    </location>
</feature>
<keyword evidence="3" id="KW-1185">Reference proteome</keyword>
<dbReference type="InParanoid" id="A0A803SR72"/>
<evidence type="ECO:0000256" key="1">
    <source>
        <dbReference type="SAM" id="SignalP"/>
    </source>
</evidence>
<dbReference type="Ensembl" id="ENSACAT00000036843.1">
    <property type="protein sequence ID" value="ENSACAP00000025462.1"/>
    <property type="gene ID" value="ENSACAG00000043384.1"/>
</dbReference>
<dbReference type="Proteomes" id="UP000001646">
    <property type="component" value="Unplaced"/>
</dbReference>
<reference evidence="2" key="1">
    <citation type="submission" date="2009-12" db="EMBL/GenBank/DDBJ databases">
        <title>The Genome Sequence of Anolis carolinensis (Green Anole Lizard).</title>
        <authorList>
            <consortium name="The Genome Sequencing Platform"/>
            <person name="Di Palma F."/>
            <person name="Alfoldi J."/>
            <person name="Heiman D."/>
            <person name="Young S."/>
            <person name="Grabherr M."/>
            <person name="Johnson J."/>
            <person name="Lander E.S."/>
            <person name="Lindblad-Toh K."/>
        </authorList>
    </citation>
    <scope>NUCLEOTIDE SEQUENCE [LARGE SCALE GENOMIC DNA]</scope>
    <source>
        <strain evidence="2">JBL SC #1</strain>
    </source>
</reference>
<reference evidence="2" key="2">
    <citation type="submission" date="2025-08" db="UniProtKB">
        <authorList>
            <consortium name="Ensembl"/>
        </authorList>
    </citation>
    <scope>IDENTIFICATION</scope>
</reference>
<reference evidence="2" key="3">
    <citation type="submission" date="2025-09" db="UniProtKB">
        <authorList>
            <consortium name="Ensembl"/>
        </authorList>
    </citation>
    <scope>IDENTIFICATION</scope>
</reference>
<evidence type="ECO:0000313" key="2">
    <source>
        <dbReference type="Ensembl" id="ENSACAP00000025462.1"/>
    </source>
</evidence>
<keyword evidence="1" id="KW-0732">Signal</keyword>
<dbReference type="AlphaFoldDB" id="A0A803SR72"/>